<feature type="domain" description="RmlD-like substrate binding" evidence="1">
    <location>
        <begin position="4"/>
        <end position="280"/>
    </location>
</feature>
<evidence type="ECO:0000313" key="2">
    <source>
        <dbReference type="EMBL" id="SUZ82450.1"/>
    </source>
</evidence>
<gene>
    <name evidence="2" type="ORF">METZ01_LOCUS35304</name>
</gene>
<dbReference type="CDD" id="cd05254">
    <property type="entry name" value="dTDP_HR_like_SDR_e"/>
    <property type="match status" value="1"/>
</dbReference>
<dbReference type="InterPro" id="IPR005913">
    <property type="entry name" value="dTDP_dehydrorham_reduct"/>
</dbReference>
<dbReference type="Gene3D" id="3.40.50.720">
    <property type="entry name" value="NAD(P)-binding Rossmann-like Domain"/>
    <property type="match status" value="1"/>
</dbReference>
<dbReference type="Pfam" id="PF04321">
    <property type="entry name" value="RmlD_sub_bind"/>
    <property type="match status" value="1"/>
</dbReference>
<evidence type="ECO:0000259" key="1">
    <source>
        <dbReference type="Pfam" id="PF04321"/>
    </source>
</evidence>
<name>A0A381QTL0_9ZZZZ</name>
<protein>
    <recommendedName>
        <fullName evidence="1">RmlD-like substrate binding domain-containing protein</fullName>
    </recommendedName>
</protein>
<proteinExistence type="predicted"/>
<dbReference type="AlphaFoldDB" id="A0A381QTL0"/>
<dbReference type="PANTHER" id="PTHR10491:SF4">
    <property type="entry name" value="METHIONINE ADENOSYLTRANSFERASE 2 SUBUNIT BETA"/>
    <property type="match status" value="1"/>
</dbReference>
<reference evidence="2" key="1">
    <citation type="submission" date="2018-05" db="EMBL/GenBank/DDBJ databases">
        <authorList>
            <person name="Lanie J.A."/>
            <person name="Ng W.-L."/>
            <person name="Kazmierczak K.M."/>
            <person name="Andrzejewski T.M."/>
            <person name="Davidsen T.M."/>
            <person name="Wayne K.J."/>
            <person name="Tettelin H."/>
            <person name="Glass J.I."/>
            <person name="Rusch D."/>
            <person name="Podicherti R."/>
            <person name="Tsui H.-C.T."/>
            <person name="Winkler M.E."/>
        </authorList>
    </citation>
    <scope>NUCLEOTIDE SEQUENCE</scope>
</reference>
<dbReference type="EMBL" id="UINC01001507">
    <property type="protein sequence ID" value="SUZ82450.1"/>
    <property type="molecule type" value="Genomic_DNA"/>
</dbReference>
<dbReference type="PANTHER" id="PTHR10491">
    <property type="entry name" value="DTDP-4-DEHYDRORHAMNOSE REDUCTASE"/>
    <property type="match status" value="1"/>
</dbReference>
<sequence length="297" mass="32855">MSKRVLITGAFGQLGDAVILELQPHFELCATGCVLPDDGFQFCQNAVMDVTVKNQVIECIEDFSPDVVVHLASMTDVDGCELNREKAWNVNVHGTENILNGLRGSDAKMVFISTDYVFDGTAGPYSEEDVPKPVNYYGKSKLASENSIRGSDQPWVILRTNVLYGNSSRTLASFVNWVVNSLREEKEIKVVNDQRGNPTWTAGLAEAIKLSIIMNIQEILNYGGAEFMTRFEFALRIADVFDLDSRFITPIATSELNQPASRPLNSGLSTVKIEEVLGLRTYGVDYCLRKVKEGIVA</sequence>
<dbReference type="InterPro" id="IPR029903">
    <property type="entry name" value="RmlD-like-bd"/>
</dbReference>
<dbReference type="InterPro" id="IPR036291">
    <property type="entry name" value="NAD(P)-bd_dom_sf"/>
</dbReference>
<organism evidence="2">
    <name type="scientific">marine metagenome</name>
    <dbReference type="NCBI Taxonomy" id="408172"/>
    <lineage>
        <taxon>unclassified sequences</taxon>
        <taxon>metagenomes</taxon>
        <taxon>ecological metagenomes</taxon>
    </lineage>
</organism>
<dbReference type="SUPFAM" id="SSF51735">
    <property type="entry name" value="NAD(P)-binding Rossmann-fold domains"/>
    <property type="match status" value="1"/>
</dbReference>
<accession>A0A381QTL0</accession>